<evidence type="ECO:0000313" key="10">
    <source>
        <dbReference type="EMBL" id="KIW08118.1"/>
    </source>
</evidence>
<dbReference type="Gene3D" id="2.70.50.70">
    <property type="match status" value="1"/>
</dbReference>
<reference evidence="10 11" key="1">
    <citation type="submission" date="2015-01" db="EMBL/GenBank/DDBJ databases">
        <title>The Genome Sequence of Ochroconis gallopava CBS43764.</title>
        <authorList>
            <consortium name="The Broad Institute Genomics Platform"/>
            <person name="Cuomo C."/>
            <person name="de Hoog S."/>
            <person name="Gorbushina A."/>
            <person name="Stielow B."/>
            <person name="Teixiera M."/>
            <person name="Abouelleil A."/>
            <person name="Chapman S.B."/>
            <person name="Priest M."/>
            <person name="Young S.K."/>
            <person name="Wortman J."/>
            <person name="Nusbaum C."/>
            <person name="Birren B."/>
        </authorList>
    </citation>
    <scope>NUCLEOTIDE SEQUENCE [LARGE SCALE GENOMIC DNA]</scope>
    <source>
        <strain evidence="10 11">CBS 43764</strain>
    </source>
</reference>
<dbReference type="PANTHER" id="PTHR36575:SF2">
    <property type="entry name" value="CHITIN-BINDING TYPE-4 DOMAIN-CONTAINING PROTEIN-RELATED"/>
    <property type="match status" value="1"/>
</dbReference>
<sequence>MRISAAVFSIISLAYGHGIVTSPKPRQPGPAMQAACGQQVYNNQASNDQGNIQNMLQVGASQSDFDPAKCNVWLCKAYQFADNSANVQTYTAGQVVPIKVDISAPHTGVMNMSIVNTATNTVIGSPLISFSDYASNAHTIPANNTDFSITMPDVSSQCGTAGACVIQWFWDARSVDQTYEACIDFTMGGSGGGATTPTTTAAASVSTTKAAVATTTSAAASASTPETDCEDDTPAPSSVPEVECDDGFIATKERRHPRDFSTEA</sequence>
<dbReference type="GeneID" id="27309026"/>
<evidence type="ECO:0000256" key="1">
    <source>
        <dbReference type="ARBA" id="ARBA00001973"/>
    </source>
</evidence>
<evidence type="ECO:0000256" key="8">
    <source>
        <dbReference type="SAM" id="SignalP"/>
    </source>
</evidence>
<evidence type="ECO:0000256" key="4">
    <source>
        <dbReference type="ARBA" id="ARBA00023157"/>
    </source>
</evidence>
<dbReference type="GO" id="GO:0046872">
    <property type="term" value="F:metal ion binding"/>
    <property type="evidence" value="ECO:0007669"/>
    <property type="project" value="UniProtKB-KW"/>
</dbReference>
<keyword evidence="5" id="KW-0325">Glycoprotein</keyword>
<feature type="chain" id="PRO_5002238504" description="Chitin-binding type-4 domain-containing protein" evidence="8">
    <location>
        <begin position="17"/>
        <end position="264"/>
    </location>
</feature>
<evidence type="ECO:0000256" key="5">
    <source>
        <dbReference type="ARBA" id="ARBA00023180"/>
    </source>
</evidence>
<comment type="cofactor">
    <cofactor evidence="1">
        <name>Cu(2+)</name>
        <dbReference type="ChEBI" id="CHEBI:29036"/>
    </cofactor>
</comment>
<evidence type="ECO:0000259" key="9">
    <source>
        <dbReference type="Pfam" id="PF03067"/>
    </source>
</evidence>
<keyword evidence="11" id="KW-1185">Reference proteome</keyword>
<evidence type="ECO:0000256" key="6">
    <source>
        <dbReference type="ARBA" id="ARBA00034311"/>
    </source>
</evidence>
<keyword evidence="8" id="KW-0732">Signal</keyword>
<proteinExistence type="inferred from homology"/>
<dbReference type="Pfam" id="PF03067">
    <property type="entry name" value="LPMO_10"/>
    <property type="match status" value="1"/>
</dbReference>
<dbReference type="InterPro" id="IPR052282">
    <property type="entry name" value="Starch-active_LPMO"/>
</dbReference>
<name>A0A0D2AN24_9PEZI</name>
<feature type="region of interest" description="Disordered" evidence="7">
    <location>
        <begin position="216"/>
        <end position="264"/>
    </location>
</feature>
<evidence type="ECO:0000313" key="11">
    <source>
        <dbReference type="Proteomes" id="UP000053259"/>
    </source>
</evidence>
<organism evidence="10 11">
    <name type="scientific">Verruconis gallopava</name>
    <dbReference type="NCBI Taxonomy" id="253628"/>
    <lineage>
        <taxon>Eukaryota</taxon>
        <taxon>Fungi</taxon>
        <taxon>Dikarya</taxon>
        <taxon>Ascomycota</taxon>
        <taxon>Pezizomycotina</taxon>
        <taxon>Dothideomycetes</taxon>
        <taxon>Pleosporomycetidae</taxon>
        <taxon>Venturiales</taxon>
        <taxon>Sympoventuriaceae</taxon>
        <taxon>Verruconis</taxon>
    </lineage>
</organism>
<dbReference type="HOGENOM" id="CLU_053021_1_0_1"/>
<dbReference type="OrthoDB" id="120613at2759"/>
<accession>A0A0D2AN24</accession>
<feature type="domain" description="Chitin-binding type-4" evidence="9">
    <location>
        <begin position="17"/>
        <end position="185"/>
    </location>
</feature>
<dbReference type="Proteomes" id="UP000053259">
    <property type="component" value="Unassembled WGS sequence"/>
</dbReference>
<keyword evidence="2" id="KW-0479">Metal-binding</keyword>
<gene>
    <name evidence="10" type="ORF">PV09_01053</name>
</gene>
<dbReference type="InParanoid" id="A0A0D2AN24"/>
<evidence type="ECO:0000256" key="7">
    <source>
        <dbReference type="SAM" id="MobiDB-lite"/>
    </source>
</evidence>
<dbReference type="VEuPathDB" id="FungiDB:PV09_01053"/>
<keyword evidence="3" id="KW-0186">Copper</keyword>
<dbReference type="PANTHER" id="PTHR36575">
    <property type="entry name" value="BINDING PROTEIN, PUTATIVE (AFU_ORTHOLOGUE AFUA_1G14430)-RELATED"/>
    <property type="match status" value="1"/>
</dbReference>
<evidence type="ECO:0000256" key="3">
    <source>
        <dbReference type="ARBA" id="ARBA00023008"/>
    </source>
</evidence>
<dbReference type="InterPro" id="IPR004302">
    <property type="entry name" value="Cellulose/chitin-bd_N"/>
</dbReference>
<protein>
    <recommendedName>
        <fullName evidence="9">Chitin-binding type-4 domain-containing protein</fullName>
    </recommendedName>
</protein>
<feature type="compositionally biased region" description="Low complexity" evidence="7">
    <location>
        <begin position="216"/>
        <end position="225"/>
    </location>
</feature>
<evidence type="ECO:0000256" key="2">
    <source>
        <dbReference type="ARBA" id="ARBA00022723"/>
    </source>
</evidence>
<feature type="signal peptide" evidence="8">
    <location>
        <begin position="1"/>
        <end position="16"/>
    </location>
</feature>
<dbReference type="AlphaFoldDB" id="A0A0D2AN24"/>
<dbReference type="EMBL" id="KN847531">
    <property type="protein sequence ID" value="KIW08118.1"/>
    <property type="molecule type" value="Genomic_DNA"/>
</dbReference>
<comment type="similarity">
    <text evidence="6">Belongs to the polysaccharide monooxygenase AA13 family.</text>
</comment>
<dbReference type="RefSeq" id="XP_016217987.1">
    <property type="nucleotide sequence ID" value="XM_016353892.1"/>
</dbReference>
<keyword evidence="4" id="KW-1015">Disulfide bond</keyword>